<dbReference type="AlphaFoldDB" id="A0A1P8WHA8"/>
<sequence length="135" mass="14959">MIASGNARDHVRALFTMANALNDPQLAGRANVVSVAAPDWGVFRRQKRTVLATSGQFELTDGTAVRKLMMVRINRVTASTARQAIMRARNEGENVCGRISNEQAENERVVGVCENFNQVNSLVCQRTRTRPSHFT</sequence>
<dbReference type="Proteomes" id="UP000187735">
    <property type="component" value="Chromosome"/>
</dbReference>
<protein>
    <submittedName>
        <fullName evidence="1">Uncharacterized protein</fullName>
    </submittedName>
</protein>
<evidence type="ECO:0000313" key="1">
    <source>
        <dbReference type="EMBL" id="APZ93454.1"/>
    </source>
</evidence>
<reference evidence="1 2" key="1">
    <citation type="journal article" date="2016" name="Front. Microbiol.">
        <title>Fuerstia marisgermanicae gen. nov., sp. nov., an Unusual Member of the Phylum Planctomycetes from the German Wadden Sea.</title>
        <authorList>
            <person name="Kohn T."/>
            <person name="Heuer A."/>
            <person name="Jogler M."/>
            <person name="Vollmers J."/>
            <person name="Boedeker C."/>
            <person name="Bunk B."/>
            <person name="Rast P."/>
            <person name="Borchert D."/>
            <person name="Glockner I."/>
            <person name="Freese H.M."/>
            <person name="Klenk H.P."/>
            <person name="Overmann J."/>
            <person name="Kaster A.K."/>
            <person name="Rohde M."/>
            <person name="Wiegand S."/>
            <person name="Jogler C."/>
        </authorList>
    </citation>
    <scope>NUCLEOTIDE SEQUENCE [LARGE SCALE GENOMIC DNA]</scope>
    <source>
        <strain evidence="1 2">NH11</strain>
    </source>
</reference>
<dbReference type="EMBL" id="CP017641">
    <property type="protein sequence ID" value="APZ93454.1"/>
    <property type="molecule type" value="Genomic_DNA"/>
</dbReference>
<evidence type="ECO:0000313" key="2">
    <source>
        <dbReference type="Proteomes" id="UP000187735"/>
    </source>
</evidence>
<gene>
    <name evidence="1" type="ORF">Fuma_03072</name>
</gene>
<accession>A0A1P8WHA8</accession>
<organism evidence="1 2">
    <name type="scientific">Fuerstiella marisgermanici</name>
    <dbReference type="NCBI Taxonomy" id="1891926"/>
    <lineage>
        <taxon>Bacteria</taxon>
        <taxon>Pseudomonadati</taxon>
        <taxon>Planctomycetota</taxon>
        <taxon>Planctomycetia</taxon>
        <taxon>Planctomycetales</taxon>
        <taxon>Planctomycetaceae</taxon>
        <taxon>Fuerstiella</taxon>
    </lineage>
</organism>
<proteinExistence type="predicted"/>
<name>A0A1P8WHA8_9PLAN</name>
<dbReference type="KEGG" id="fmr:Fuma_03072"/>
<keyword evidence="2" id="KW-1185">Reference proteome</keyword>